<dbReference type="GO" id="GO:0008237">
    <property type="term" value="F:metallopeptidase activity"/>
    <property type="evidence" value="ECO:0007669"/>
    <property type="project" value="UniProtKB-KW"/>
</dbReference>
<protein>
    <recommendedName>
        <fullName evidence="7">JAB domain-containing protein</fullName>
    </recommendedName>
</protein>
<keyword evidence="5" id="KW-0482">Metalloprotease</keyword>
<dbReference type="Pfam" id="PF14464">
    <property type="entry name" value="Prok-JAB"/>
    <property type="match status" value="1"/>
</dbReference>
<evidence type="ECO:0000256" key="4">
    <source>
        <dbReference type="ARBA" id="ARBA00022833"/>
    </source>
</evidence>
<evidence type="ECO:0000256" key="6">
    <source>
        <dbReference type="SAM" id="MobiDB-lite"/>
    </source>
</evidence>
<dbReference type="GO" id="GO:0046872">
    <property type="term" value="F:metal ion binding"/>
    <property type="evidence" value="ECO:0007669"/>
    <property type="project" value="UniProtKB-KW"/>
</dbReference>
<keyword evidence="3" id="KW-0378">Hydrolase</keyword>
<dbReference type="GO" id="GO:0006508">
    <property type="term" value="P:proteolysis"/>
    <property type="evidence" value="ECO:0007669"/>
    <property type="project" value="UniProtKB-KW"/>
</dbReference>
<dbReference type="SUPFAM" id="SSF102712">
    <property type="entry name" value="JAB1/MPN domain"/>
    <property type="match status" value="1"/>
</dbReference>
<feature type="region of interest" description="Disordered" evidence="6">
    <location>
        <begin position="148"/>
        <end position="181"/>
    </location>
</feature>
<keyword evidence="2" id="KW-0479">Metal-binding</keyword>
<organism evidence="8 9">
    <name type="scientific">Mycobacterium avium</name>
    <dbReference type="NCBI Taxonomy" id="1764"/>
    <lineage>
        <taxon>Bacteria</taxon>
        <taxon>Bacillati</taxon>
        <taxon>Actinomycetota</taxon>
        <taxon>Actinomycetes</taxon>
        <taxon>Mycobacteriales</taxon>
        <taxon>Mycobacteriaceae</taxon>
        <taxon>Mycobacterium</taxon>
        <taxon>Mycobacterium avium complex (MAC)</taxon>
    </lineage>
</organism>
<reference evidence="8 9" key="1">
    <citation type="submission" date="2017-08" db="EMBL/GenBank/DDBJ databases">
        <title>Phylogenetic analysis of Mycobacterium avium complex whole genomes.</title>
        <authorList>
            <person name="Caverly L.J."/>
            <person name="Spilker T."/>
            <person name="Lipuma J."/>
        </authorList>
    </citation>
    <scope>NUCLEOTIDE SEQUENCE [LARGE SCALE GENOMIC DNA]</scope>
    <source>
        <strain evidence="8 9">FLAC0165</strain>
    </source>
</reference>
<evidence type="ECO:0000256" key="2">
    <source>
        <dbReference type="ARBA" id="ARBA00022723"/>
    </source>
</evidence>
<accession>A0A2A2ZAJ3</accession>
<proteinExistence type="predicted"/>
<dbReference type="Gene3D" id="3.40.140.10">
    <property type="entry name" value="Cytidine Deaminase, domain 2"/>
    <property type="match status" value="1"/>
</dbReference>
<feature type="domain" description="JAB" evidence="7">
    <location>
        <begin position="13"/>
        <end position="108"/>
    </location>
</feature>
<evidence type="ECO:0000313" key="9">
    <source>
        <dbReference type="Proteomes" id="UP000217768"/>
    </source>
</evidence>
<dbReference type="EMBL" id="NSFD01000069">
    <property type="protein sequence ID" value="PBA23474.1"/>
    <property type="molecule type" value="Genomic_DNA"/>
</dbReference>
<evidence type="ECO:0000259" key="7">
    <source>
        <dbReference type="Pfam" id="PF14464"/>
    </source>
</evidence>
<sequence>MNTSTRLWITESANTTMTTAAAQAHPDETGGILIGVYVDGHPWVINAIEIPTTDRGRSHYRIPAGTDHPAVLKARTSDHRLGYLGDWHSHPHDVSPSRTDLTSLARISMRRPLHPNPTQIVVRRTDHGYVLDARRIVTLVPRVCTVTLTGGLPGPTPRTDHGDPAANDPQPPTTDPPGASE</sequence>
<keyword evidence="4" id="KW-0862">Zinc</keyword>
<keyword evidence="1" id="KW-0645">Protease</keyword>
<name>A0A2A2ZAJ3_MYCAV</name>
<dbReference type="Proteomes" id="UP000217768">
    <property type="component" value="Unassembled WGS sequence"/>
</dbReference>
<evidence type="ECO:0000256" key="1">
    <source>
        <dbReference type="ARBA" id="ARBA00022670"/>
    </source>
</evidence>
<evidence type="ECO:0000313" key="8">
    <source>
        <dbReference type="EMBL" id="PBA23474.1"/>
    </source>
</evidence>
<comment type="caution">
    <text evidence="8">The sequence shown here is derived from an EMBL/GenBank/DDBJ whole genome shotgun (WGS) entry which is preliminary data.</text>
</comment>
<evidence type="ECO:0000256" key="5">
    <source>
        <dbReference type="ARBA" id="ARBA00023049"/>
    </source>
</evidence>
<dbReference type="AlphaFoldDB" id="A0A2A2ZAJ3"/>
<gene>
    <name evidence="8" type="ORF">CKJ66_28400</name>
</gene>
<dbReference type="InterPro" id="IPR028090">
    <property type="entry name" value="JAB_dom_prok"/>
</dbReference>
<evidence type="ECO:0000256" key="3">
    <source>
        <dbReference type="ARBA" id="ARBA00022801"/>
    </source>
</evidence>